<dbReference type="OrthoDB" id="2614246at2"/>
<dbReference type="EMBL" id="MEHA01000011">
    <property type="protein sequence ID" value="ODR50338.1"/>
    <property type="molecule type" value="Genomic_DNA"/>
</dbReference>
<feature type="domain" description="Mor transcription activator" evidence="1">
    <location>
        <begin position="3"/>
        <end position="91"/>
    </location>
</feature>
<dbReference type="Pfam" id="PF08765">
    <property type="entry name" value="Mor"/>
    <property type="match status" value="1"/>
</dbReference>
<reference evidence="2 3" key="1">
    <citation type="submission" date="2016-08" db="EMBL/GenBank/DDBJ databases">
        <authorList>
            <person name="Seilhamer J.J."/>
        </authorList>
    </citation>
    <scope>NUCLEOTIDE SEQUENCE [LARGE SCALE GENOMIC DNA]</scope>
    <source>
        <strain evidence="2 3">NML150140-1</strain>
    </source>
</reference>
<dbReference type="AlphaFoldDB" id="A0A1E3UGI4"/>
<dbReference type="Proteomes" id="UP000094271">
    <property type="component" value="Unassembled WGS sequence"/>
</dbReference>
<protein>
    <submittedName>
        <fullName evidence="2">Mor transcription activator family protein</fullName>
    </submittedName>
</protein>
<dbReference type="SUPFAM" id="SSF46689">
    <property type="entry name" value="Homeodomain-like"/>
    <property type="match status" value="1"/>
</dbReference>
<comment type="caution">
    <text evidence="2">The sequence shown here is derived from an EMBL/GenBank/DDBJ whole genome shotgun (WGS) entry which is preliminary data.</text>
</comment>
<dbReference type="PANTHER" id="PTHR37812">
    <property type="entry name" value="MU-LIKE PROPHAGE FLUMU PROTEIN C"/>
    <property type="match status" value="1"/>
</dbReference>
<evidence type="ECO:0000313" key="2">
    <source>
        <dbReference type="EMBL" id="ODR50338.1"/>
    </source>
</evidence>
<dbReference type="PANTHER" id="PTHR37812:SF1">
    <property type="entry name" value="MU-LIKE PROPHAGE FLUMU PROTEIN C"/>
    <property type="match status" value="1"/>
</dbReference>
<dbReference type="InterPro" id="IPR014875">
    <property type="entry name" value="Mor_transcription_activator"/>
</dbReference>
<sequence length="109" mass="12764">MKAELLKELIEETEMDDIAERYQNVAAIIGIEKFVQLADYARGDEIYFPKAENIIAPARNRRIKAEYNGYNSKELAEKYDLTIRQIENVLKDEPIIGQYDIYDYLPKET</sequence>
<name>A0A1E3UGI4_9FIRM</name>
<dbReference type="InterPro" id="IPR052411">
    <property type="entry name" value="c-mor_Regulatory_Protein"/>
</dbReference>
<organism evidence="2 3">
    <name type="scientific">Eisenbergiella tayi</name>
    <dbReference type="NCBI Taxonomy" id="1432052"/>
    <lineage>
        <taxon>Bacteria</taxon>
        <taxon>Bacillati</taxon>
        <taxon>Bacillota</taxon>
        <taxon>Clostridia</taxon>
        <taxon>Lachnospirales</taxon>
        <taxon>Lachnospiraceae</taxon>
        <taxon>Eisenbergiella</taxon>
    </lineage>
</organism>
<dbReference type="RefSeq" id="WP_069431714.1">
    <property type="nucleotide sequence ID" value="NZ_MEHA01000011.1"/>
</dbReference>
<gene>
    <name evidence="2" type="ORF">BEI59_15890</name>
</gene>
<dbReference type="Gene3D" id="1.10.10.60">
    <property type="entry name" value="Homeodomain-like"/>
    <property type="match status" value="1"/>
</dbReference>
<proteinExistence type="predicted"/>
<dbReference type="InterPro" id="IPR009057">
    <property type="entry name" value="Homeodomain-like_sf"/>
</dbReference>
<accession>A0A1E3UGI4</accession>
<evidence type="ECO:0000259" key="1">
    <source>
        <dbReference type="Pfam" id="PF08765"/>
    </source>
</evidence>
<evidence type="ECO:0000313" key="3">
    <source>
        <dbReference type="Proteomes" id="UP000094271"/>
    </source>
</evidence>